<dbReference type="AlphaFoldDB" id="A0A2T0B984"/>
<sequence length="264" mass="28473">MAIRKIIKIDEEKCNGCGLCIPNCAEGALAIVNGKAKIVKDIFCDGLGACLGHCPQDALEVIERDAPDFNEEAAIEFVKSQGGELKPQVQINKPEGGCPSSAVKVLNKPLTLPQIGGCPGSKMKQISRSETNDPNVKLTSKLSQWPVQLMLVPVNAPYFKGADLLITADCVPLAYANYHNDFLKDKAVVLGCPKLDDSNYYAEKLSQIIKANDLESVTVLRMEVPCCGGMALAAKTARDKSGIDIPIKVVTISIEGEILKREYL</sequence>
<dbReference type="RefSeq" id="WP_106060925.1">
    <property type="nucleotide sequence ID" value="NZ_PVXQ01000045.1"/>
</dbReference>
<evidence type="ECO:0000313" key="3">
    <source>
        <dbReference type="Proteomes" id="UP000239471"/>
    </source>
</evidence>
<dbReference type="PANTHER" id="PTHR42895:SF1">
    <property type="entry name" value="IRON-SULFUR CLUSTER PROTEIN"/>
    <property type="match status" value="1"/>
</dbReference>
<feature type="domain" description="4Fe-4S ferredoxin-type" evidence="1">
    <location>
        <begin position="5"/>
        <end position="34"/>
    </location>
</feature>
<keyword evidence="3" id="KW-1185">Reference proteome</keyword>
<dbReference type="Pfam" id="PF12837">
    <property type="entry name" value="Fer4_6"/>
    <property type="match status" value="1"/>
</dbReference>
<name>A0A2T0B984_9CLOT</name>
<organism evidence="2 3">
    <name type="scientific">Clostridium vincentii</name>
    <dbReference type="NCBI Taxonomy" id="52704"/>
    <lineage>
        <taxon>Bacteria</taxon>
        <taxon>Bacillati</taxon>
        <taxon>Bacillota</taxon>
        <taxon>Clostridia</taxon>
        <taxon>Eubacteriales</taxon>
        <taxon>Clostridiaceae</taxon>
        <taxon>Clostridium</taxon>
    </lineage>
</organism>
<dbReference type="InterPro" id="IPR017896">
    <property type="entry name" value="4Fe4S_Fe-S-bd"/>
</dbReference>
<dbReference type="Gene3D" id="3.30.70.20">
    <property type="match status" value="1"/>
</dbReference>
<protein>
    <submittedName>
        <fullName evidence="2">Ferredoxin</fullName>
    </submittedName>
</protein>
<accession>A0A2T0B984</accession>
<dbReference type="OrthoDB" id="9795268at2"/>
<reference evidence="2 3" key="1">
    <citation type="submission" date="2018-03" db="EMBL/GenBank/DDBJ databases">
        <title>Genome sequence of Clostridium vincentii DSM 10228.</title>
        <authorList>
            <person name="Poehlein A."/>
            <person name="Daniel R."/>
        </authorList>
    </citation>
    <scope>NUCLEOTIDE SEQUENCE [LARGE SCALE GENOMIC DNA]</scope>
    <source>
        <strain evidence="2 3">DSM 10228</strain>
    </source>
</reference>
<proteinExistence type="predicted"/>
<evidence type="ECO:0000313" key="2">
    <source>
        <dbReference type="EMBL" id="PRR80459.1"/>
    </source>
</evidence>
<dbReference type="InterPro" id="IPR052911">
    <property type="entry name" value="Corrinoid_activation_enz"/>
</dbReference>
<feature type="domain" description="4Fe-4S ferredoxin-type" evidence="1">
    <location>
        <begin position="35"/>
        <end position="64"/>
    </location>
</feature>
<dbReference type="PROSITE" id="PS51379">
    <property type="entry name" value="4FE4S_FER_2"/>
    <property type="match status" value="2"/>
</dbReference>
<dbReference type="Proteomes" id="UP000239471">
    <property type="component" value="Unassembled WGS sequence"/>
</dbReference>
<evidence type="ECO:0000259" key="1">
    <source>
        <dbReference type="PROSITE" id="PS51379"/>
    </source>
</evidence>
<comment type="caution">
    <text evidence="2">The sequence shown here is derived from an EMBL/GenBank/DDBJ whole genome shotgun (WGS) entry which is preliminary data.</text>
</comment>
<dbReference type="SUPFAM" id="SSF54862">
    <property type="entry name" value="4Fe-4S ferredoxins"/>
    <property type="match status" value="1"/>
</dbReference>
<dbReference type="EMBL" id="PVXQ01000045">
    <property type="protein sequence ID" value="PRR80459.1"/>
    <property type="molecule type" value="Genomic_DNA"/>
</dbReference>
<gene>
    <name evidence="2" type="ORF">CLVI_30350</name>
</gene>
<dbReference type="PANTHER" id="PTHR42895">
    <property type="entry name" value="IRON-SULFUR CLUSTER-BINDING PROTEIN-RELATED"/>
    <property type="match status" value="1"/>
</dbReference>